<reference evidence="2 3" key="1">
    <citation type="journal article" date="2016" name="Nat. Commun.">
        <title>Thousands of microbial genomes shed light on interconnected biogeochemical processes in an aquifer system.</title>
        <authorList>
            <person name="Anantharaman K."/>
            <person name="Brown C.T."/>
            <person name="Hug L.A."/>
            <person name="Sharon I."/>
            <person name="Castelle C.J."/>
            <person name="Probst A.J."/>
            <person name="Thomas B.C."/>
            <person name="Singh A."/>
            <person name="Wilkins M.J."/>
            <person name="Karaoz U."/>
            <person name="Brodie E.L."/>
            <person name="Williams K.H."/>
            <person name="Hubbard S.S."/>
            <person name="Banfield J.F."/>
        </authorList>
    </citation>
    <scope>NUCLEOTIDE SEQUENCE [LARGE SCALE GENOMIC DNA]</scope>
</reference>
<organism evidence="2 3">
    <name type="scientific">Candidatus Gottesmanbacteria bacterium RBG_16_37_8</name>
    <dbReference type="NCBI Taxonomy" id="1798371"/>
    <lineage>
        <taxon>Bacteria</taxon>
        <taxon>Candidatus Gottesmaniibacteriota</taxon>
    </lineage>
</organism>
<evidence type="ECO:0000313" key="3">
    <source>
        <dbReference type="Proteomes" id="UP000176665"/>
    </source>
</evidence>
<proteinExistence type="predicted"/>
<feature type="transmembrane region" description="Helical" evidence="1">
    <location>
        <begin position="50"/>
        <end position="72"/>
    </location>
</feature>
<comment type="caution">
    <text evidence="2">The sequence shown here is derived from an EMBL/GenBank/DDBJ whole genome shotgun (WGS) entry which is preliminary data.</text>
</comment>
<evidence type="ECO:0000313" key="2">
    <source>
        <dbReference type="EMBL" id="OGG01704.1"/>
    </source>
</evidence>
<name>A0A1F5YNM8_9BACT</name>
<keyword evidence="1" id="KW-1133">Transmembrane helix</keyword>
<keyword evidence="1" id="KW-0812">Transmembrane</keyword>
<accession>A0A1F5YNM8</accession>
<evidence type="ECO:0000256" key="1">
    <source>
        <dbReference type="SAM" id="Phobius"/>
    </source>
</evidence>
<dbReference type="Proteomes" id="UP000176665">
    <property type="component" value="Unassembled WGS sequence"/>
</dbReference>
<protein>
    <submittedName>
        <fullName evidence="2">Uncharacterized protein</fullName>
    </submittedName>
</protein>
<sequence length="118" mass="13182">MAKYKIIGAVNFFLGIFEIVYPLIVILFTIPRLTELYAEFQAKGPNLIPTYIILSIVMLMGVGNFILGVKLFSKSENKEKFFKIAIILIIASFLLGGVITKIASLSVIMPIYNLTSEF</sequence>
<dbReference type="AlphaFoldDB" id="A0A1F5YNM8"/>
<gene>
    <name evidence="2" type="ORF">A2W14_03755</name>
</gene>
<feature type="transmembrane region" description="Helical" evidence="1">
    <location>
        <begin position="12"/>
        <end position="30"/>
    </location>
</feature>
<feature type="transmembrane region" description="Helical" evidence="1">
    <location>
        <begin position="84"/>
        <end position="112"/>
    </location>
</feature>
<keyword evidence="1" id="KW-0472">Membrane</keyword>
<dbReference type="EMBL" id="MFJA01000083">
    <property type="protein sequence ID" value="OGG01704.1"/>
    <property type="molecule type" value="Genomic_DNA"/>
</dbReference>